<dbReference type="Proteomes" id="UP000636800">
    <property type="component" value="Chromosome 13"/>
</dbReference>
<name>A0A835PS73_VANPL</name>
<proteinExistence type="predicted"/>
<dbReference type="EMBL" id="JADCNM010000013">
    <property type="protein sequence ID" value="KAG0456348.1"/>
    <property type="molecule type" value="Genomic_DNA"/>
</dbReference>
<dbReference type="Proteomes" id="UP000639772">
    <property type="component" value="Chromosome 13"/>
</dbReference>
<sequence length="83" mass="9384">MALESPAFKKLKCSVDALRLERLQRSAFPAFEAINRWDVDPLWLEKVFSGAGIAEDGAYYSYVRGSRTGLDFMGGFLESRNEM</sequence>
<reference evidence="3 4" key="1">
    <citation type="journal article" date="2020" name="Nat. Food">
        <title>A phased Vanilla planifolia genome enables genetic improvement of flavour and production.</title>
        <authorList>
            <person name="Hasing T."/>
            <person name="Tang H."/>
            <person name="Brym M."/>
            <person name="Khazi F."/>
            <person name="Huang T."/>
            <person name="Chambers A.H."/>
        </authorList>
    </citation>
    <scope>NUCLEOTIDE SEQUENCE [LARGE SCALE GENOMIC DNA]</scope>
    <source>
        <tissue evidence="2">Leaf</tissue>
    </source>
</reference>
<protein>
    <submittedName>
        <fullName evidence="2">Uncharacterized protein</fullName>
    </submittedName>
</protein>
<evidence type="ECO:0000313" key="1">
    <source>
        <dbReference type="EMBL" id="KAG0455118.1"/>
    </source>
</evidence>
<comment type="caution">
    <text evidence="2">The sequence shown here is derived from an EMBL/GenBank/DDBJ whole genome shotgun (WGS) entry which is preliminary data.</text>
</comment>
<organism evidence="2 4">
    <name type="scientific">Vanilla planifolia</name>
    <name type="common">Vanilla</name>
    <dbReference type="NCBI Taxonomy" id="51239"/>
    <lineage>
        <taxon>Eukaryota</taxon>
        <taxon>Viridiplantae</taxon>
        <taxon>Streptophyta</taxon>
        <taxon>Embryophyta</taxon>
        <taxon>Tracheophyta</taxon>
        <taxon>Spermatophyta</taxon>
        <taxon>Magnoliopsida</taxon>
        <taxon>Liliopsida</taxon>
        <taxon>Asparagales</taxon>
        <taxon>Orchidaceae</taxon>
        <taxon>Vanilloideae</taxon>
        <taxon>Vanilleae</taxon>
        <taxon>Vanilla</taxon>
    </lineage>
</organism>
<accession>A0A835PS73</accession>
<dbReference type="EMBL" id="JADCNL010000013">
    <property type="protein sequence ID" value="KAG0455118.1"/>
    <property type="molecule type" value="Genomic_DNA"/>
</dbReference>
<dbReference type="AlphaFoldDB" id="A0A835PS73"/>
<evidence type="ECO:0000313" key="3">
    <source>
        <dbReference type="Proteomes" id="UP000636800"/>
    </source>
</evidence>
<evidence type="ECO:0000313" key="2">
    <source>
        <dbReference type="EMBL" id="KAG0456348.1"/>
    </source>
</evidence>
<gene>
    <name evidence="2" type="ORF">HPP92_024136</name>
    <name evidence="1" type="ORF">HPP92_024410</name>
</gene>
<keyword evidence="3" id="KW-1185">Reference proteome</keyword>
<evidence type="ECO:0000313" key="4">
    <source>
        <dbReference type="Proteomes" id="UP000639772"/>
    </source>
</evidence>